<gene>
    <name evidence="2" type="ORF">EKX87_23370</name>
</gene>
<sequence>MSRTEQGMKSTANVGRNKPRDENNSRRRWLSRTAAVKGLALLLSAGVCGEAGALMLSFDYSYTIEAHTCSLDSMVDGVPTQVSLSGNTVTSAPIAVNWGVVTKAQLTGPSHSKKTFGLLMTCTGDIYLPELKITGINKSDGKMYAAGVGAVAGFQIERAADSDIPGGTELNTSPPILLGENSSGQRKILLTAWPVIMPGKNADDLLPGNNVITGTVTINVSYN</sequence>
<dbReference type="Gene3D" id="2.60.40.1090">
    <property type="entry name" value="Fimbrial-type adhesion domain"/>
    <property type="match status" value="1"/>
</dbReference>
<organism evidence="2">
    <name type="scientific">Salmonella enterica</name>
    <name type="common">Salmonella choleraesuis</name>
    <dbReference type="NCBI Taxonomy" id="28901"/>
    <lineage>
        <taxon>Bacteria</taxon>
        <taxon>Pseudomonadati</taxon>
        <taxon>Pseudomonadota</taxon>
        <taxon>Gammaproteobacteria</taxon>
        <taxon>Enterobacterales</taxon>
        <taxon>Enterobacteriaceae</taxon>
        <taxon>Salmonella</taxon>
    </lineage>
</organism>
<name>A0A5T3RKA6_SALER</name>
<feature type="region of interest" description="Disordered" evidence="1">
    <location>
        <begin position="1"/>
        <end position="27"/>
    </location>
</feature>
<dbReference type="InterPro" id="IPR036937">
    <property type="entry name" value="Adhesion_dom_fimbrial_sf"/>
</dbReference>
<dbReference type="GO" id="GO:0007155">
    <property type="term" value="P:cell adhesion"/>
    <property type="evidence" value="ECO:0007669"/>
    <property type="project" value="InterPro"/>
</dbReference>
<evidence type="ECO:0000256" key="1">
    <source>
        <dbReference type="SAM" id="MobiDB-lite"/>
    </source>
</evidence>
<feature type="compositionally biased region" description="Polar residues" evidence="1">
    <location>
        <begin position="1"/>
        <end position="14"/>
    </location>
</feature>
<evidence type="ECO:0000313" key="2">
    <source>
        <dbReference type="EMBL" id="EAN7518183.1"/>
    </source>
</evidence>
<protein>
    <submittedName>
        <fullName evidence="2">Uncharacterized protein</fullName>
    </submittedName>
</protein>
<dbReference type="EMBL" id="AACZBH010000091">
    <property type="protein sequence ID" value="EAN7518183.1"/>
    <property type="molecule type" value="Genomic_DNA"/>
</dbReference>
<dbReference type="AlphaFoldDB" id="A0A5T3RKA6"/>
<proteinExistence type="predicted"/>
<dbReference type="GO" id="GO:0009289">
    <property type="term" value="C:pilus"/>
    <property type="evidence" value="ECO:0007669"/>
    <property type="project" value="InterPro"/>
</dbReference>
<accession>A0A5T3RKA6</accession>
<reference evidence="2" key="1">
    <citation type="submission" date="2018-12" db="EMBL/GenBank/DDBJ databases">
        <authorList>
            <consortium name="PulseNet: The National Subtyping Network for Foodborne Disease Surveillance"/>
            <person name="Tarr C.L."/>
            <person name="Trees E."/>
            <person name="Katz L.S."/>
            <person name="Carleton-Romer H.A."/>
            <person name="Stroika S."/>
            <person name="Kucerova Z."/>
            <person name="Roache K.F."/>
            <person name="Sabol A.L."/>
            <person name="Besser J."/>
            <person name="Gerner-Smidt P."/>
        </authorList>
    </citation>
    <scope>NUCLEOTIDE SEQUENCE</scope>
    <source>
        <strain evidence="2">PNUSAS064340</strain>
    </source>
</reference>
<comment type="caution">
    <text evidence="2">The sequence shown here is derived from an EMBL/GenBank/DDBJ whole genome shotgun (WGS) entry which is preliminary data.</text>
</comment>